<protein>
    <submittedName>
        <fullName evidence="1">Uncharacterized protein</fullName>
    </submittedName>
</protein>
<dbReference type="EMBL" id="CP042997">
    <property type="protein sequence ID" value="QEH35583.1"/>
    <property type="molecule type" value="Genomic_DNA"/>
</dbReference>
<dbReference type="RefSeq" id="WP_148595370.1">
    <property type="nucleotide sequence ID" value="NZ_CP042997.1"/>
</dbReference>
<gene>
    <name evidence="1" type="ORF">OJF2_41360</name>
</gene>
<name>A0A5B9W4S8_9BACT</name>
<dbReference type="AlphaFoldDB" id="A0A5B9W4S8"/>
<evidence type="ECO:0000313" key="1">
    <source>
        <dbReference type="EMBL" id="QEH35583.1"/>
    </source>
</evidence>
<dbReference type="Proteomes" id="UP000324233">
    <property type="component" value="Chromosome"/>
</dbReference>
<evidence type="ECO:0000313" key="2">
    <source>
        <dbReference type="Proteomes" id="UP000324233"/>
    </source>
</evidence>
<sequence length="109" mass="12641">MRTKVERYRRYWAMFERGLLSECEIVHAFVDELETDRIEADWSLLPDGYREIIISSLRSHPPDVMPQYFVIGYASEAEIARLTEVRRQNTTCLAGYLSNRQALSPGVDA</sequence>
<reference evidence="1 2" key="1">
    <citation type="submission" date="2019-08" db="EMBL/GenBank/DDBJ databases">
        <title>Deep-cultivation of Planctomycetes and their phenomic and genomic characterization uncovers novel biology.</title>
        <authorList>
            <person name="Wiegand S."/>
            <person name="Jogler M."/>
            <person name="Boedeker C."/>
            <person name="Pinto D."/>
            <person name="Vollmers J."/>
            <person name="Rivas-Marin E."/>
            <person name="Kohn T."/>
            <person name="Peeters S.H."/>
            <person name="Heuer A."/>
            <person name="Rast P."/>
            <person name="Oberbeckmann S."/>
            <person name="Bunk B."/>
            <person name="Jeske O."/>
            <person name="Meyerdierks A."/>
            <person name="Storesund J.E."/>
            <person name="Kallscheuer N."/>
            <person name="Luecker S."/>
            <person name="Lage O.M."/>
            <person name="Pohl T."/>
            <person name="Merkel B.J."/>
            <person name="Hornburger P."/>
            <person name="Mueller R.-W."/>
            <person name="Bruemmer F."/>
            <person name="Labrenz M."/>
            <person name="Spormann A.M."/>
            <person name="Op den Camp H."/>
            <person name="Overmann J."/>
            <person name="Amann R."/>
            <person name="Jetten M.S.M."/>
            <person name="Mascher T."/>
            <person name="Medema M.H."/>
            <person name="Devos D.P."/>
            <person name="Kaster A.-K."/>
            <person name="Ovreas L."/>
            <person name="Rohde M."/>
            <person name="Galperin M.Y."/>
            <person name="Jogler C."/>
        </authorList>
    </citation>
    <scope>NUCLEOTIDE SEQUENCE [LARGE SCALE GENOMIC DNA]</scope>
    <source>
        <strain evidence="1 2">OJF2</strain>
    </source>
</reference>
<accession>A0A5B9W4S8</accession>
<organism evidence="1 2">
    <name type="scientific">Aquisphaera giovannonii</name>
    <dbReference type="NCBI Taxonomy" id="406548"/>
    <lineage>
        <taxon>Bacteria</taxon>
        <taxon>Pseudomonadati</taxon>
        <taxon>Planctomycetota</taxon>
        <taxon>Planctomycetia</taxon>
        <taxon>Isosphaerales</taxon>
        <taxon>Isosphaeraceae</taxon>
        <taxon>Aquisphaera</taxon>
    </lineage>
</organism>
<proteinExistence type="predicted"/>
<keyword evidence="2" id="KW-1185">Reference proteome</keyword>
<dbReference type="KEGG" id="agv:OJF2_41360"/>